<dbReference type="PANTHER" id="PTHR12475:SF11">
    <property type="entry name" value="PROTEIN THEM6"/>
    <property type="match status" value="1"/>
</dbReference>
<evidence type="ECO:0000313" key="5">
    <source>
        <dbReference type="EMBL" id="CAH1725374.1"/>
    </source>
</evidence>
<comment type="similarity">
    <text evidence="1">Belongs to the THEM6 family.</text>
</comment>
<evidence type="ECO:0000256" key="4">
    <source>
        <dbReference type="SAM" id="Phobius"/>
    </source>
</evidence>
<organism evidence="5 6">
    <name type="scientific">Aphis gossypii</name>
    <name type="common">Cotton aphid</name>
    <dbReference type="NCBI Taxonomy" id="80765"/>
    <lineage>
        <taxon>Eukaryota</taxon>
        <taxon>Metazoa</taxon>
        <taxon>Ecdysozoa</taxon>
        <taxon>Arthropoda</taxon>
        <taxon>Hexapoda</taxon>
        <taxon>Insecta</taxon>
        <taxon>Pterygota</taxon>
        <taxon>Neoptera</taxon>
        <taxon>Paraneoptera</taxon>
        <taxon>Hemiptera</taxon>
        <taxon>Sternorrhyncha</taxon>
        <taxon>Aphidomorpha</taxon>
        <taxon>Aphidoidea</taxon>
        <taxon>Aphididae</taxon>
        <taxon>Aphidini</taxon>
        <taxon>Aphis</taxon>
        <taxon>Aphis</taxon>
    </lineage>
</organism>
<gene>
    <name evidence="5" type="ORF">APHIGO_LOCUS6472</name>
</gene>
<dbReference type="Proteomes" id="UP001154329">
    <property type="component" value="Chromosome 2"/>
</dbReference>
<dbReference type="SUPFAM" id="SSF54637">
    <property type="entry name" value="Thioesterase/thiol ester dehydrase-isomerase"/>
    <property type="match status" value="1"/>
</dbReference>
<proteinExistence type="inferred from homology"/>
<dbReference type="AlphaFoldDB" id="A0A9P0J2N2"/>
<dbReference type="EMBL" id="OU899035">
    <property type="protein sequence ID" value="CAH1725374.1"/>
    <property type="molecule type" value="Genomic_DNA"/>
</dbReference>
<protein>
    <recommendedName>
        <fullName evidence="2">Protein THEM6</fullName>
    </recommendedName>
</protein>
<feature type="transmembrane region" description="Helical" evidence="4">
    <location>
        <begin position="40"/>
        <end position="62"/>
    </location>
</feature>
<feature type="region of interest" description="Disordered" evidence="3">
    <location>
        <begin position="214"/>
        <end position="234"/>
    </location>
</feature>
<accession>A0A9P0J2N2</accession>
<dbReference type="Gene3D" id="3.10.129.10">
    <property type="entry name" value="Hotdog Thioesterase"/>
    <property type="match status" value="1"/>
</dbReference>
<dbReference type="InterPro" id="IPR051490">
    <property type="entry name" value="THEM6_lcsJ_thioesterase"/>
</dbReference>
<dbReference type="CDD" id="cd00586">
    <property type="entry name" value="4HBT"/>
    <property type="match status" value="1"/>
</dbReference>
<dbReference type="InterPro" id="IPR029069">
    <property type="entry name" value="HotDog_dom_sf"/>
</dbReference>
<evidence type="ECO:0000256" key="3">
    <source>
        <dbReference type="SAM" id="MobiDB-lite"/>
    </source>
</evidence>
<keyword evidence="4" id="KW-0472">Membrane</keyword>
<evidence type="ECO:0000256" key="1">
    <source>
        <dbReference type="ARBA" id="ARBA00038228"/>
    </source>
</evidence>
<sequence>MMSSLLQSSTTATPVASMTASTASTATAAAAAAAGTGSTAAVTALTATCAALALILVAMCLLDLPYFFRSLFSYVSATCFKKKLRATDTAVYSSVCLTSDLDVYLTHMNNARYLREIDLARIEFLLRTGIWRELRRRGGLIFTIANSVRYRRFVRTFSRYEIRTRIVYWDDVSIFFEFRFVSKADGFVRAIVYNRQQVVDCSADELMRTVVGGGGGGGDGADSTEAAKTASEGAYRRPECPIEIHHWIQSNLMSSASLKAEIGDGDPL</sequence>
<reference evidence="5" key="2">
    <citation type="submission" date="2022-10" db="EMBL/GenBank/DDBJ databases">
        <authorList>
            <consortium name="ENA_rothamsted_submissions"/>
            <consortium name="culmorum"/>
            <person name="King R."/>
        </authorList>
    </citation>
    <scope>NUCLEOTIDE SEQUENCE</scope>
</reference>
<reference evidence="5" key="1">
    <citation type="submission" date="2022-02" db="EMBL/GenBank/DDBJ databases">
        <authorList>
            <person name="King R."/>
        </authorList>
    </citation>
    <scope>NUCLEOTIDE SEQUENCE</scope>
</reference>
<evidence type="ECO:0000256" key="2">
    <source>
        <dbReference type="ARBA" id="ARBA00041112"/>
    </source>
</evidence>
<dbReference type="PANTHER" id="PTHR12475">
    <property type="match status" value="1"/>
</dbReference>
<keyword evidence="6" id="KW-1185">Reference proteome</keyword>
<name>A0A9P0J2N2_APHGO</name>
<dbReference type="Pfam" id="PF13279">
    <property type="entry name" value="4HBT_2"/>
    <property type="match status" value="1"/>
</dbReference>
<keyword evidence="4" id="KW-1133">Transmembrane helix</keyword>
<evidence type="ECO:0000313" key="6">
    <source>
        <dbReference type="Proteomes" id="UP001154329"/>
    </source>
</evidence>
<keyword evidence="4" id="KW-0812">Transmembrane</keyword>